<dbReference type="Pfam" id="PF00787">
    <property type="entry name" value="PX"/>
    <property type="match status" value="2"/>
</dbReference>
<organism evidence="16 17">
    <name type="scientific">Corvus moneduloides</name>
    <name type="common">New Caledonian crow</name>
    <dbReference type="NCBI Taxonomy" id="1196302"/>
    <lineage>
        <taxon>Eukaryota</taxon>
        <taxon>Metazoa</taxon>
        <taxon>Chordata</taxon>
        <taxon>Craniata</taxon>
        <taxon>Vertebrata</taxon>
        <taxon>Euteleostomi</taxon>
        <taxon>Archelosauria</taxon>
        <taxon>Archosauria</taxon>
        <taxon>Dinosauria</taxon>
        <taxon>Saurischia</taxon>
        <taxon>Theropoda</taxon>
        <taxon>Coelurosauria</taxon>
        <taxon>Aves</taxon>
        <taxon>Neognathae</taxon>
        <taxon>Neoaves</taxon>
        <taxon>Telluraves</taxon>
        <taxon>Australaves</taxon>
        <taxon>Passeriformes</taxon>
        <taxon>Corvoidea</taxon>
        <taxon>Corvidae</taxon>
        <taxon>Corvus</taxon>
    </lineage>
</organism>
<evidence type="ECO:0000256" key="5">
    <source>
        <dbReference type="ARBA" id="ARBA00020434"/>
    </source>
</evidence>
<dbReference type="PANTHER" id="PTHR10555:SF129">
    <property type="entry name" value="SORTING NEXIN-1"/>
    <property type="match status" value="1"/>
</dbReference>
<dbReference type="InterPro" id="IPR005329">
    <property type="entry name" value="Sorting_nexin_N"/>
</dbReference>
<evidence type="ECO:0000256" key="6">
    <source>
        <dbReference type="ARBA" id="ARBA00022448"/>
    </source>
</evidence>
<reference evidence="16" key="2">
    <citation type="submission" date="2025-08" db="UniProtKB">
        <authorList>
            <consortium name="Ensembl"/>
        </authorList>
    </citation>
    <scope>IDENTIFICATION</scope>
</reference>
<reference evidence="17" key="1">
    <citation type="submission" date="2019-10" db="EMBL/GenBank/DDBJ databases">
        <title>Corvus moneduloides (New Caledonian crow) genome, bCorMon1, primary haplotype.</title>
        <authorList>
            <person name="Rutz C."/>
            <person name="Fungtammasan C."/>
            <person name="Mountcastle J."/>
            <person name="Formenti G."/>
            <person name="Chow W."/>
            <person name="Howe K."/>
            <person name="Steele M.P."/>
            <person name="Fernandes J."/>
            <person name="Gilbert M.T.P."/>
            <person name="Fedrigo O."/>
            <person name="Jarvis E.D."/>
            <person name="Gemmell N."/>
        </authorList>
    </citation>
    <scope>NUCLEOTIDE SEQUENCE [LARGE SCALE GENOMIC DNA]</scope>
</reference>
<dbReference type="InterPro" id="IPR034901">
    <property type="entry name" value="PX_SNX1"/>
</dbReference>
<comment type="similarity">
    <text evidence="4">Belongs to the sorting nexin family.</text>
</comment>
<evidence type="ECO:0000256" key="11">
    <source>
        <dbReference type="ARBA" id="ARBA00023034"/>
    </source>
</evidence>
<keyword evidence="7" id="KW-0597">Phosphoprotein</keyword>
<dbReference type="Ensembl" id="ENSCMUT00000016937.2">
    <property type="protein sequence ID" value="ENSCMUP00000015766.1"/>
    <property type="gene ID" value="ENSCMUG00000009791.2"/>
</dbReference>
<evidence type="ECO:0000256" key="12">
    <source>
        <dbReference type="ARBA" id="ARBA00023121"/>
    </source>
</evidence>
<evidence type="ECO:0000256" key="14">
    <source>
        <dbReference type="ARBA" id="ARBA00023273"/>
    </source>
</evidence>
<evidence type="ECO:0000256" key="8">
    <source>
        <dbReference type="ARBA" id="ARBA00022753"/>
    </source>
</evidence>
<gene>
    <name evidence="16" type="primary">SNX1</name>
</gene>
<keyword evidence="14" id="KW-0966">Cell projection</keyword>
<keyword evidence="11" id="KW-0333">Golgi apparatus</keyword>
<dbReference type="CDD" id="cd07281">
    <property type="entry name" value="PX_SNX1"/>
    <property type="match status" value="1"/>
</dbReference>
<evidence type="ECO:0000256" key="9">
    <source>
        <dbReference type="ARBA" id="ARBA00022927"/>
    </source>
</evidence>
<dbReference type="FunFam" id="1.20.1270.60:FF:000012">
    <property type="entry name" value="Sorting nexin 2"/>
    <property type="match status" value="1"/>
</dbReference>
<accession>A0A8C3E578</accession>
<dbReference type="Proteomes" id="UP000694553">
    <property type="component" value="Unassembled WGS sequence"/>
</dbReference>
<dbReference type="GO" id="GO:0030027">
    <property type="term" value="C:lamellipodium"/>
    <property type="evidence" value="ECO:0007669"/>
    <property type="project" value="UniProtKB-SubCell"/>
</dbReference>
<dbReference type="InterPro" id="IPR027267">
    <property type="entry name" value="AH/BAR_dom_sf"/>
</dbReference>
<dbReference type="OMA" id="MLVNHRK"/>
<dbReference type="InterPro" id="IPR015404">
    <property type="entry name" value="Vps5_C"/>
</dbReference>
<evidence type="ECO:0000256" key="3">
    <source>
        <dbReference type="ARBA" id="ARBA00004546"/>
    </source>
</evidence>
<feature type="region of interest" description="Disordered" evidence="15">
    <location>
        <begin position="88"/>
        <end position="132"/>
    </location>
</feature>
<keyword evidence="12" id="KW-0446">Lipid-binding</keyword>
<dbReference type="GO" id="GO:0035091">
    <property type="term" value="F:phosphatidylinositol binding"/>
    <property type="evidence" value="ECO:0007669"/>
    <property type="project" value="InterPro"/>
</dbReference>
<feature type="region of interest" description="Disordered" evidence="15">
    <location>
        <begin position="1"/>
        <end position="76"/>
    </location>
</feature>
<evidence type="ECO:0000313" key="17">
    <source>
        <dbReference type="Proteomes" id="UP000694553"/>
    </source>
</evidence>
<dbReference type="Gene3D" id="1.20.1270.60">
    <property type="entry name" value="Arfaptin homology (AH) domain/BAR domain"/>
    <property type="match status" value="1"/>
</dbReference>
<dbReference type="SUPFAM" id="SSF64268">
    <property type="entry name" value="PX domain"/>
    <property type="match status" value="2"/>
</dbReference>
<evidence type="ECO:0000256" key="1">
    <source>
        <dbReference type="ARBA" id="ARBA00004469"/>
    </source>
</evidence>
<dbReference type="InterPro" id="IPR001683">
    <property type="entry name" value="PX_dom"/>
</dbReference>
<dbReference type="CDD" id="cd06880">
    <property type="entry name" value="PX_SNX22"/>
    <property type="match status" value="1"/>
</dbReference>
<keyword evidence="10" id="KW-0007">Acetylation</keyword>
<dbReference type="PANTHER" id="PTHR10555">
    <property type="entry name" value="SORTING NEXIN"/>
    <property type="match status" value="1"/>
</dbReference>
<name>A0A8C3E578_CORMO</name>
<keyword evidence="13" id="KW-0472">Membrane</keyword>
<dbReference type="GO" id="GO:0005794">
    <property type="term" value="C:Golgi apparatus"/>
    <property type="evidence" value="ECO:0007669"/>
    <property type="project" value="UniProtKB-SubCell"/>
</dbReference>
<dbReference type="Pfam" id="PF09325">
    <property type="entry name" value="Vps5"/>
    <property type="match status" value="1"/>
</dbReference>
<dbReference type="GO" id="GO:0031901">
    <property type="term" value="C:early endosome membrane"/>
    <property type="evidence" value="ECO:0007669"/>
    <property type="project" value="UniProtKB-SubCell"/>
</dbReference>
<dbReference type="Gene3D" id="3.30.1520.10">
    <property type="entry name" value="Phox-like domain"/>
    <property type="match status" value="1"/>
</dbReference>
<dbReference type="InterPro" id="IPR036871">
    <property type="entry name" value="PX_dom_sf"/>
</dbReference>
<dbReference type="PROSITE" id="PS50195">
    <property type="entry name" value="PX"/>
    <property type="match status" value="2"/>
</dbReference>
<keyword evidence="8" id="KW-0967">Endosome</keyword>
<dbReference type="Pfam" id="PF03700">
    <property type="entry name" value="Sorting_nexin"/>
    <property type="match status" value="1"/>
</dbReference>
<evidence type="ECO:0000313" key="16">
    <source>
        <dbReference type="Ensembl" id="ENSCMUP00000015766.1"/>
    </source>
</evidence>
<dbReference type="GO" id="GO:0034498">
    <property type="term" value="P:early endosome to Golgi transport"/>
    <property type="evidence" value="ECO:0007669"/>
    <property type="project" value="TreeGrafter"/>
</dbReference>
<dbReference type="CDD" id="cd07665">
    <property type="entry name" value="BAR_SNX1"/>
    <property type="match status" value="1"/>
</dbReference>
<keyword evidence="17" id="KW-1185">Reference proteome</keyword>
<dbReference type="GO" id="GO:0006886">
    <property type="term" value="P:intracellular protein transport"/>
    <property type="evidence" value="ECO:0007669"/>
    <property type="project" value="InterPro"/>
</dbReference>
<dbReference type="SMART" id="SM00312">
    <property type="entry name" value="PX"/>
    <property type="match status" value="2"/>
</dbReference>
<comment type="subcellular location">
    <subcellularLocation>
        <location evidence="2">Cell projection</location>
        <location evidence="2">Lamellipodium</location>
    </subcellularLocation>
    <subcellularLocation>
        <location evidence="1">Early endosome membrane</location>
        <topology evidence="1">Peripheral membrane protein</topology>
        <orientation evidence="1">Cytoplasmic side</orientation>
    </subcellularLocation>
    <subcellularLocation>
        <location evidence="3">Golgi apparatus</location>
        <location evidence="3">trans-Golgi network membrane</location>
        <topology evidence="3">Peripheral membrane protein</topology>
        <orientation evidence="3">Cytoplasmic side</orientation>
    </subcellularLocation>
</comment>
<protein>
    <recommendedName>
        <fullName evidence="5">Sorting nexin-1</fullName>
    </recommendedName>
</protein>
<dbReference type="InterPro" id="IPR028660">
    <property type="entry name" value="SNX1_BAR"/>
</dbReference>
<dbReference type="AlphaFoldDB" id="A0A8C3E578"/>
<keyword evidence="6" id="KW-0813">Transport</keyword>
<dbReference type="FunFam" id="3.30.1520.10:FF:000015">
    <property type="entry name" value="Sorting nexin 1"/>
    <property type="match status" value="1"/>
</dbReference>
<evidence type="ECO:0000256" key="15">
    <source>
        <dbReference type="SAM" id="MobiDB-lite"/>
    </source>
</evidence>
<keyword evidence="9" id="KW-0653">Protein transport</keyword>
<dbReference type="SUPFAM" id="SSF103657">
    <property type="entry name" value="BAR/IMD domain-like"/>
    <property type="match status" value="1"/>
</dbReference>
<reference evidence="16" key="3">
    <citation type="submission" date="2025-09" db="UniProtKB">
        <authorList>
            <consortium name="Ensembl"/>
        </authorList>
    </citation>
    <scope>IDENTIFICATION</scope>
</reference>
<dbReference type="GO" id="GO:0005829">
    <property type="term" value="C:cytosol"/>
    <property type="evidence" value="ECO:0007669"/>
    <property type="project" value="GOC"/>
</dbReference>
<evidence type="ECO:0000256" key="2">
    <source>
        <dbReference type="ARBA" id="ARBA00004510"/>
    </source>
</evidence>
<sequence length="672" mass="76232">MASGGGRGSRSPSPAERRPPPFPEPCGPGAPDSDSEGEDIFTGSSNSPAPKAESPLPVSSSSKENGVHVEQDDQDLFADATVELSLDNTQNNQKKEVAKAFNPSPSLDVAASSSRSLSKSYEELEEEEREDKFDLTVGVSDPEKVGDGMNAYVAYKVSTQTSMPMFRSKQFSVKRRFSDFLGLYEKLSEKHAQNGFIVPPPPEKSLIGMTKVKVGKEDSSSAEFLEKRRAALERYLRRVVSHPTMLQDPDVREFLEKEELPRAVGTQTLSGAGIMKMFNKATDAVSKMTIKMNESDIWFEEKLQEVECEDQRLRKLHAVVETLVNHRKELALNTAQFAKSLAMLGSSEDNTALSRALSQLAEVEEKIEQLHHEQANNDFFLLAELLGDYIRLLSVVRGAFDQRMKTWQRWQDAQAMLQKKREMEARLLWANKPDKLQQAKDEISEWESRVTQYERDFERISAVIRKEVIRFEREKSKDFRNHVTKYLETLLNSQQQVFWVEVLCNGRRHTVTKRYSEFQALHKRIKKTCKVPDFPPRHVPNWMPKVLEQRRQGLELYLQGVLYHNKELPQDVLDFLKVRRCQQIPKASSPPSTRLRPSQRPIVGFCSDPYVRPHGTDLLPNTVLIGVLQGLYLAPSCVPGQAAPRASGMSSQTPTQHPGTQWLWCNKSLGFD</sequence>
<proteinExistence type="inferred from homology"/>
<evidence type="ECO:0000256" key="13">
    <source>
        <dbReference type="ARBA" id="ARBA00023136"/>
    </source>
</evidence>
<evidence type="ECO:0000256" key="7">
    <source>
        <dbReference type="ARBA" id="ARBA00022553"/>
    </source>
</evidence>
<evidence type="ECO:0000256" key="10">
    <source>
        <dbReference type="ARBA" id="ARBA00022990"/>
    </source>
</evidence>
<evidence type="ECO:0000256" key="4">
    <source>
        <dbReference type="ARBA" id="ARBA00010883"/>
    </source>
</evidence>